<keyword evidence="3" id="KW-1133">Transmembrane helix</keyword>
<dbReference type="OrthoDB" id="10039147at2759"/>
<organism evidence="6 7">
    <name type="scientific">Gonium pectorale</name>
    <name type="common">Green alga</name>
    <dbReference type="NCBI Taxonomy" id="33097"/>
    <lineage>
        <taxon>Eukaryota</taxon>
        <taxon>Viridiplantae</taxon>
        <taxon>Chlorophyta</taxon>
        <taxon>core chlorophytes</taxon>
        <taxon>Chlorophyceae</taxon>
        <taxon>CS clade</taxon>
        <taxon>Chlamydomonadales</taxon>
        <taxon>Volvocaceae</taxon>
        <taxon>Gonium</taxon>
    </lineage>
</organism>
<dbReference type="GO" id="GO:0016020">
    <property type="term" value="C:membrane"/>
    <property type="evidence" value="ECO:0007669"/>
    <property type="project" value="UniProtKB-SubCell"/>
</dbReference>
<dbReference type="PANTHER" id="PTHR12883:SF0">
    <property type="entry name" value="PAT COMPLEX SUBUNIT CCDC47"/>
    <property type="match status" value="1"/>
</dbReference>
<proteinExistence type="predicted"/>
<dbReference type="Pfam" id="PF07946">
    <property type="entry name" value="CCDC47"/>
    <property type="match status" value="1"/>
</dbReference>
<dbReference type="EMBL" id="LSYV01000493">
    <property type="protein sequence ID" value="KXZ41395.1"/>
    <property type="molecule type" value="Genomic_DNA"/>
</dbReference>
<evidence type="ECO:0000313" key="7">
    <source>
        <dbReference type="Proteomes" id="UP000075714"/>
    </source>
</evidence>
<comment type="subcellular location">
    <subcellularLocation>
        <location evidence="1">Membrane</location>
        <topology evidence="1">Single-pass membrane protein</topology>
    </subcellularLocation>
</comment>
<name>A0A150FW13_GONPE</name>
<reference evidence="7" key="1">
    <citation type="journal article" date="2016" name="Nat. Commun.">
        <title>The Gonium pectorale genome demonstrates co-option of cell cycle regulation during the evolution of multicellularity.</title>
        <authorList>
            <person name="Hanschen E.R."/>
            <person name="Marriage T.N."/>
            <person name="Ferris P.J."/>
            <person name="Hamaji T."/>
            <person name="Toyoda A."/>
            <person name="Fujiyama A."/>
            <person name="Neme R."/>
            <person name="Noguchi H."/>
            <person name="Minakuchi Y."/>
            <person name="Suzuki M."/>
            <person name="Kawai-Toyooka H."/>
            <person name="Smith D.R."/>
            <person name="Sparks H."/>
            <person name="Anderson J."/>
            <person name="Bakaric R."/>
            <person name="Luria V."/>
            <person name="Karger A."/>
            <person name="Kirschner M.W."/>
            <person name="Durand P.M."/>
            <person name="Michod R.E."/>
            <person name="Nozaki H."/>
            <person name="Olson B.J."/>
        </authorList>
    </citation>
    <scope>NUCLEOTIDE SEQUENCE [LARGE SCALE GENOMIC DNA]</scope>
    <source>
        <strain evidence="7">NIES-2863</strain>
    </source>
</reference>
<evidence type="ECO:0000256" key="1">
    <source>
        <dbReference type="ARBA" id="ARBA00004167"/>
    </source>
</evidence>
<keyword evidence="5" id="KW-0175">Coiled coil</keyword>
<feature type="coiled-coil region" evidence="5">
    <location>
        <begin position="250"/>
        <end position="280"/>
    </location>
</feature>
<protein>
    <recommendedName>
        <fullName evidence="8">DUF1682 domain-containing protein</fullName>
    </recommendedName>
</protein>
<evidence type="ECO:0000256" key="2">
    <source>
        <dbReference type="ARBA" id="ARBA00022692"/>
    </source>
</evidence>
<evidence type="ECO:0008006" key="8">
    <source>
        <dbReference type="Google" id="ProtNLM"/>
    </source>
</evidence>
<dbReference type="GO" id="GO:0005783">
    <property type="term" value="C:endoplasmic reticulum"/>
    <property type="evidence" value="ECO:0007669"/>
    <property type="project" value="InterPro"/>
</dbReference>
<dbReference type="PANTHER" id="PTHR12883">
    <property type="entry name" value="ADIPOCYTE-SPECIFIC PROTEIN 4-RELATED"/>
    <property type="match status" value="1"/>
</dbReference>
<evidence type="ECO:0000256" key="4">
    <source>
        <dbReference type="ARBA" id="ARBA00023136"/>
    </source>
</evidence>
<keyword evidence="4" id="KW-0472">Membrane</keyword>
<evidence type="ECO:0000256" key="5">
    <source>
        <dbReference type="SAM" id="Coils"/>
    </source>
</evidence>
<evidence type="ECO:0000313" key="6">
    <source>
        <dbReference type="EMBL" id="KXZ41395.1"/>
    </source>
</evidence>
<keyword evidence="2" id="KW-0812">Transmembrane</keyword>
<keyword evidence="7" id="KW-1185">Reference proteome</keyword>
<comment type="caution">
    <text evidence="6">The sequence shown here is derived from an EMBL/GenBank/DDBJ whole genome shotgun (WGS) entry which is preliminary data.</text>
</comment>
<evidence type="ECO:0000256" key="3">
    <source>
        <dbReference type="ARBA" id="ARBA00022989"/>
    </source>
</evidence>
<dbReference type="STRING" id="33097.A0A150FW13"/>
<gene>
    <name evidence="6" type="ORF">GPECTOR_496g451</name>
</gene>
<dbReference type="AlphaFoldDB" id="A0A150FW13"/>
<dbReference type="InterPro" id="IPR012879">
    <property type="entry name" value="CCDC47"/>
</dbReference>
<dbReference type="GO" id="GO:0005509">
    <property type="term" value="F:calcium ion binding"/>
    <property type="evidence" value="ECO:0007669"/>
    <property type="project" value="InterPro"/>
</dbReference>
<dbReference type="Proteomes" id="UP000075714">
    <property type="component" value="Unassembled WGS sequence"/>
</dbReference>
<accession>A0A150FW13</accession>
<dbReference type="GO" id="GO:0032469">
    <property type="term" value="P:endoplasmic reticulum calcium ion homeostasis"/>
    <property type="evidence" value="ECO:0007669"/>
    <property type="project" value="InterPro"/>
</dbReference>
<sequence length="324" mass="35972">MAIVYVIVAFWGDRANTRIAEAFGRTHCAGDSSIFQRQFAMCGAGDHNASGRRALLLKESSYTFKFYASGRRYCEGCLATLMLRCRPDLMSWALQLFVPDEDLLELEVYMNEAVMPTTVLAIGTPRQAKALSSRADVGSFAKPVKPNSGSIPPGADFPNKKLQVLAEHSGLFTELLTDPRVAEVFSNPAHLRLFRSLLVTSDASGPNRRLLRLVLAMPGEGDMKALGPLLAMLPALIDIVGTYKLSPEHKKRAQEARAKAEAASTDAEELRKRRLEALQQRKIEKALEEKMRLARMDPEARRKAEEKLAAKAAKKSIRMKMVRQ</sequence>